<keyword evidence="2" id="KW-1185">Reference proteome</keyword>
<reference evidence="1 2" key="1">
    <citation type="submission" date="2023-03" db="EMBL/GenBank/DDBJ databases">
        <title>Bacillus Genome Sequencing.</title>
        <authorList>
            <person name="Dunlap C."/>
        </authorList>
    </citation>
    <scope>NUCLEOTIDE SEQUENCE [LARGE SCALE GENOMIC DNA]</scope>
    <source>
        <strain evidence="1 2">BD-533</strain>
    </source>
</reference>
<evidence type="ECO:0000313" key="2">
    <source>
        <dbReference type="Proteomes" id="UP001338137"/>
    </source>
</evidence>
<dbReference type="RefSeq" id="WP_326073497.1">
    <property type="nucleotide sequence ID" value="NZ_JARLKY010000051.1"/>
</dbReference>
<sequence>MDTANRIAIGILGPEALVNKVLHVITSSFPSFHPVARICSVEEAPAAAEQLLSEVEVLLITGPTLYRRVKEQVITPLPVHVIPLTDTGLISALYRLKSEHWHSPSGIVFSVDSFTSSAIGRIVAEIGEKPASFLVYDGQPYPQADELVKFHAEAYRGGSSQAALTTESEVAEALTRDGIPCEWIKPTDQNITVVLERALLSTETRRSKEAQILVGMLNVDDFGKRLQLKGSEHDIQRFKLDIHRKLIDYVESLDGYLTHLGADEYLFFTTRGIFERETVGYKTVPLAREIWKSLGLSLSMGIGFGRSANEAGTHARLALRRCKEAGGNTCFIVREDKTLIGPLEMADSLSRDLSVTDPELLKKAEDAGMTSAYLSRLLTTVARTSKLDYEVHDLAAILGITVRSTHRLLLQWMDYDLITIAGSVKVPKGRPKQLFHLSFLENV</sequence>
<name>A0ABU6G9G2_9BACL</name>
<dbReference type="Gene3D" id="3.30.70.270">
    <property type="match status" value="1"/>
</dbReference>
<proteinExistence type="predicted"/>
<organism evidence="1 2">
    <name type="scientific">Paenibacillus alba</name>
    <dbReference type="NCBI Taxonomy" id="1197127"/>
    <lineage>
        <taxon>Bacteria</taxon>
        <taxon>Bacillati</taxon>
        <taxon>Bacillota</taxon>
        <taxon>Bacilli</taxon>
        <taxon>Bacillales</taxon>
        <taxon>Paenibacillaceae</taxon>
        <taxon>Paenibacillus</taxon>
    </lineage>
</organism>
<comment type="caution">
    <text evidence="1">The sequence shown here is derived from an EMBL/GenBank/DDBJ whole genome shotgun (WGS) entry which is preliminary data.</text>
</comment>
<gene>
    <name evidence="1" type="ORF">P4I72_20200</name>
</gene>
<accession>A0ABU6G9G2</accession>
<evidence type="ECO:0008006" key="3">
    <source>
        <dbReference type="Google" id="ProtNLM"/>
    </source>
</evidence>
<dbReference type="Proteomes" id="UP001338137">
    <property type="component" value="Unassembled WGS sequence"/>
</dbReference>
<evidence type="ECO:0000313" key="1">
    <source>
        <dbReference type="EMBL" id="MEC0229453.1"/>
    </source>
</evidence>
<protein>
    <recommendedName>
        <fullName evidence="3">GGDEF domain-containing protein</fullName>
    </recommendedName>
</protein>
<dbReference type="EMBL" id="JARLKY010000051">
    <property type="protein sequence ID" value="MEC0229453.1"/>
    <property type="molecule type" value="Genomic_DNA"/>
</dbReference>
<dbReference type="InterPro" id="IPR043128">
    <property type="entry name" value="Rev_trsase/Diguanyl_cyclase"/>
</dbReference>